<evidence type="ECO:0000313" key="2">
    <source>
        <dbReference type="EMBL" id="ATS17788.1"/>
    </source>
</evidence>
<reference evidence="2 3" key="1">
    <citation type="submission" date="2016-11" db="EMBL/GenBank/DDBJ databases">
        <title>Complete genome sequence of thermophilic cyanobacteria strain Synechococcus sp. PCC6715.</title>
        <authorList>
            <person name="Tang J."/>
            <person name="Daroch M."/>
            <person name="Liang Y."/>
            <person name="Jiang D."/>
            <person name="Shah M."/>
        </authorList>
    </citation>
    <scope>NUCLEOTIDE SEQUENCE [LARGE SCALE GENOMIC DNA]</scope>
    <source>
        <strain evidence="2 3">PCC 6715</strain>
    </source>
</reference>
<organism evidence="2 3">
    <name type="scientific">Parathermosynechococcus lividus PCC 6715</name>
    <dbReference type="NCBI Taxonomy" id="1917166"/>
    <lineage>
        <taxon>Bacteria</taxon>
        <taxon>Bacillati</taxon>
        <taxon>Cyanobacteriota</taxon>
        <taxon>Cyanophyceae</taxon>
        <taxon>Acaryochloridales</taxon>
        <taxon>Thermosynechococcaceae</taxon>
        <taxon>Parathermosynechococcus</taxon>
    </lineage>
</organism>
<keyword evidence="3" id="KW-1185">Reference proteome</keyword>
<feature type="region of interest" description="Disordered" evidence="1">
    <location>
        <begin position="36"/>
        <end position="98"/>
    </location>
</feature>
<dbReference type="EMBL" id="CP018092">
    <property type="protein sequence ID" value="ATS17788.1"/>
    <property type="molecule type" value="Genomic_DNA"/>
</dbReference>
<sequence length="117" mass="11949">MGLLKKLFGAIFGLFAALGKLLGLGKKGEFYVELEPTAPSPTPVAAPEPSPAVATPKPDPAPVAAAAAVEPPPAAPAPAQATASEVSSRPYTQFARRRPGANMASFLAMARQVRPST</sequence>
<evidence type="ECO:0000256" key="1">
    <source>
        <dbReference type="SAM" id="MobiDB-lite"/>
    </source>
</evidence>
<proteinExistence type="predicted"/>
<dbReference type="Proteomes" id="UP000231057">
    <property type="component" value="Chromosome"/>
</dbReference>
<dbReference type="RefSeq" id="WP_099798144.1">
    <property type="nucleotide sequence ID" value="NZ_CP018092.1"/>
</dbReference>
<accession>A0A2D2PZX1</accession>
<protein>
    <submittedName>
        <fullName evidence="2">Uncharacterized protein</fullName>
    </submittedName>
</protein>
<dbReference type="KEGG" id="slw:BRW62_02415"/>
<feature type="compositionally biased region" description="Low complexity" evidence="1">
    <location>
        <begin position="51"/>
        <end position="69"/>
    </location>
</feature>
<name>A0A2D2PZX1_PARLV</name>
<feature type="compositionally biased region" description="Pro residues" evidence="1">
    <location>
        <begin position="38"/>
        <end position="50"/>
    </location>
</feature>
<dbReference type="AlphaFoldDB" id="A0A2D2PZX1"/>
<evidence type="ECO:0000313" key="3">
    <source>
        <dbReference type="Proteomes" id="UP000231057"/>
    </source>
</evidence>
<reference evidence="3" key="2">
    <citation type="journal article" date="2022" name="Front. Microbiol.">
        <title>Comparative Genomic Analysis Revealed Distinct Molecular Components and Organization of CO2-Concentrating Mechanism in Thermophilic Cyanobacteria.</title>
        <authorList>
            <person name="Tang J."/>
            <person name="Zhou H."/>
            <person name="Yao D."/>
            <person name="Riaz S."/>
            <person name="You D."/>
            <person name="Klepacz-Smolka A."/>
            <person name="Daroch M."/>
        </authorList>
    </citation>
    <scope>NUCLEOTIDE SEQUENCE [LARGE SCALE GENOMIC DNA]</scope>
    <source>
        <strain evidence="3">PCC 6715</strain>
    </source>
</reference>
<gene>
    <name evidence="2" type="ORF">BRW62_02415</name>
</gene>